<name>A0A378T4Z1_9MYCO</name>
<keyword evidence="4" id="KW-0997">Cell inner membrane</keyword>
<keyword evidence="10 14" id="KW-0503">Monooxygenase</keyword>
<evidence type="ECO:0000313" key="15">
    <source>
        <dbReference type="Proteomes" id="UP000254945"/>
    </source>
</evidence>
<evidence type="ECO:0000256" key="2">
    <source>
        <dbReference type="ARBA" id="ARBA00010823"/>
    </source>
</evidence>
<keyword evidence="8 14" id="KW-0560">Oxidoreductase</keyword>
<dbReference type="InterPro" id="IPR005804">
    <property type="entry name" value="FA_desaturase_dom"/>
</dbReference>
<protein>
    <submittedName>
        <fullName evidence="14">Alkane 1-monooxygenase</fullName>
        <ecNumber evidence="14">1.14.15.3</ecNumber>
    </submittedName>
</protein>
<evidence type="ECO:0000256" key="3">
    <source>
        <dbReference type="ARBA" id="ARBA00022475"/>
    </source>
</evidence>
<feature type="transmembrane region" description="Helical" evidence="12">
    <location>
        <begin position="16"/>
        <end position="36"/>
    </location>
</feature>
<keyword evidence="5 12" id="KW-0812">Transmembrane</keyword>
<accession>A0A378T4Z1</accession>
<feature type="transmembrane region" description="Helical" evidence="12">
    <location>
        <begin position="195"/>
        <end position="218"/>
    </location>
</feature>
<gene>
    <name evidence="14" type="primary">alkB1_1</name>
    <name evidence="14" type="ORF">NCTC4524_02203</name>
</gene>
<feature type="domain" description="Fatty acid desaturase" evidence="13">
    <location>
        <begin position="95"/>
        <end position="313"/>
    </location>
</feature>
<dbReference type="GO" id="GO:0004497">
    <property type="term" value="F:monooxygenase activity"/>
    <property type="evidence" value="ECO:0007669"/>
    <property type="project" value="UniProtKB-KW"/>
</dbReference>
<dbReference type="GO" id="GO:0006629">
    <property type="term" value="P:lipid metabolic process"/>
    <property type="evidence" value="ECO:0007669"/>
    <property type="project" value="InterPro"/>
</dbReference>
<evidence type="ECO:0000256" key="1">
    <source>
        <dbReference type="ARBA" id="ARBA00004429"/>
    </source>
</evidence>
<keyword evidence="11 12" id="KW-0472">Membrane</keyword>
<sequence length="360" mass="41354">MVPLSWLMVWSTGQQWWWWLGPLLTFAVMPMLDFIVGNDPSAPPDSAFIELDRDRLYRWVTYLYLPNQYLSLVFACWLWSGGGWVSMTWFDELGLMTTVGIVGGIGINAAHELGHKREVVERRLAKVALAQTFYGHFVVEHNRGHHVRVATPEDPASASIGQNVYRFVPRSVIGGLRSAWNLEARRLRRLGGSPWTIRNHLVNAWLLSATLFTILVIWFRPVVFPWLVGQAIVGFSLLEIVNYLEHYGLRRQRLSNGRYENVSAQHSWNSNTLIANIFLFHLQRHSDHHANPLRRYQTLRSLEEAPQLPGGYGTMLLLALIPPLWRHIMDARVIEHYDGQIALAAIDPRHADRLLAKYGR</sequence>
<feature type="transmembrane region" description="Helical" evidence="12">
    <location>
        <begin position="93"/>
        <end position="113"/>
    </location>
</feature>
<keyword evidence="9" id="KW-0408">Iron</keyword>
<dbReference type="GO" id="GO:0005886">
    <property type="term" value="C:plasma membrane"/>
    <property type="evidence" value="ECO:0007669"/>
    <property type="project" value="UniProtKB-SubCell"/>
</dbReference>
<dbReference type="Pfam" id="PF00487">
    <property type="entry name" value="FA_desaturase"/>
    <property type="match status" value="1"/>
</dbReference>
<evidence type="ECO:0000259" key="13">
    <source>
        <dbReference type="Pfam" id="PF00487"/>
    </source>
</evidence>
<evidence type="ECO:0000256" key="7">
    <source>
        <dbReference type="ARBA" id="ARBA00022989"/>
    </source>
</evidence>
<evidence type="ECO:0000313" key="14">
    <source>
        <dbReference type="EMBL" id="STZ54566.1"/>
    </source>
</evidence>
<comment type="similarity">
    <text evidence="2">Belongs to the fatty acid desaturase type 1 family. AlkB subfamily.</text>
</comment>
<evidence type="ECO:0000256" key="6">
    <source>
        <dbReference type="ARBA" id="ARBA00022723"/>
    </source>
</evidence>
<feature type="transmembrane region" description="Helical" evidence="12">
    <location>
        <begin position="56"/>
        <end position="81"/>
    </location>
</feature>
<dbReference type="RefSeq" id="WP_230983510.1">
    <property type="nucleotide sequence ID" value="NZ_CP081000.1"/>
</dbReference>
<keyword evidence="6" id="KW-0479">Metal-binding</keyword>
<organism evidence="14 15">
    <name type="scientific">Mycolicibacterium senegalense</name>
    <dbReference type="NCBI Taxonomy" id="1796"/>
    <lineage>
        <taxon>Bacteria</taxon>
        <taxon>Bacillati</taxon>
        <taxon>Actinomycetota</taxon>
        <taxon>Actinomycetes</taxon>
        <taxon>Mycobacteriales</taxon>
        <taxon>Mycobacteriaceae</taxon>
        <taxon>Mycolicibacterium</taxon>
    </lineage>
</organism>
<dbReference type="GO" id="GO:0046872">
    <property type="term" value="F:metal ion binding"/>
    <property type="evidence" value="ECO:0007669"/>
    <property type="project" value="UniProtKB-KW"/>
</dbReference>
<dbReference type="CDD" id="cd03512">
    <property type="entry name" value="Alkane-hydroxylase"/>
    <property type="match status" value="1"/>
</dbReference>
<keyword evidence="7 12" id="KW-1133">Transmembrane helix</keyword>
<evidence type="ECO:0000256" key="10">
    <source>
        <dbReference type="ARBA" id="ARBA00023033"/>
    </source>
</evidence>
<evidence type="ECO:0000256" key="5">
    <source>
        <dbReference type="ARBA" id="ARBA00022692"/>
    </source>
</evidence>
<evidence type="ECO:0000256" key="4">
    <source>
        <dbReference type="ARBA" id="ARBA00022519"/>
    </source>
</evidence>
<reference evidence="14 15" key="1">
    <citation type="submission" date="2018-06" db="EMBL/GenBank/DDBJ databases">
        <authorList>
            <consortium name="Pathogen Informatics"/>
            <person name="Doyle S."/>
        </authorList>
    </citation>
    <scope>NUCLEOTIDE SEQUENCE [LARGE SCALE GENOMIC DNA]</scope>
    <source>
        <strain evidence="14 15">NCTC4524</strain>
    </source>
</reference>
<dbReference type="EMBL" id="UGQQ01000001">
    <property type="protein sequence ID" value="STZ54566.1"/>
    <property type="molecule type" value="Genomic_DNA"/>
</dbReference>
<comment type="subcellular location">
    <subcellularLocation>
        <location evidence="1">Cell inner membrane</location>
        <topology evidence="1">Multi-pass membrane protein</topology>
    </subcellularLocation>
</comment>
<keyword evidence="3" id="KW-1003">Cell membrane</keyword>
<dbReference type="PANTHER" id="PTHR38674:SF1">
    <property type="entry name" value="ALKANE 1-MONOOXYGENASE 1"/>
    <property type="match status" value="1"/>
</dbReference>
<dbReference type="PANTHER" id="PTHR38674">
    <property type="entry name" value="ALKANE 1-MONOOXYGENASE 1"/>
    <property type="match status" value="1"/>
</dbReference>
<proteinExistence type="inferred from homology"/>
<dbReference type="EC" id="1.14.15.3" evidence="14"/>
<dbReference type="Proteomes" id="UP000254945">
    <property type="component" value="Unassembled WGS sequence"/>
</dbReference>
<evidence type="ECO:0000256" key="11">
    <source>
        <dbReference type="ARBA" id="ARBA00023136"/>
    </source>
</evidence>
<dbReference type="InterPro" id="IPR033885">
    <property type="entry name" value="AlkB/XylM"/>
</dbReference>
<feature type="transmembrane region" description="Helical" evidence="12">
    <location>
        <begin position="224"/>
        <end position="244"/>
    </location>
</feature>
<evidence type="ECO:0000256" key="12">
    <source>
        <dbReference type="SAM" id="Phobius"/>
    </source>
</evidence>
<evidence type="ECO:0000256" key="8">
    <source>
        <dbReference type="ARBA" id="ARBA00023002"/>
    </source>
</evidence>
<dbReference type="AlphaFoldDB" id="A0A378T4Z1"/>
<evidence type="ECO:0000256" key="9">
    <source>
        <dbReference type="ARBA" id="ARBA00023004"/>
    </source>
</evidence>